<accession>X1G749</accession>
<feature type="transmembrane region" description="Helical" evidence="1">
    <location>
        <begin position="6"/>
        <end position="32"/>
    </location>
</feature>
<feature type="non-terminal residue" evidence="2">
    <location>
        <position position="63"/>
    </location>
</feature>
<keyword evidence="1" id="KW-0812">Transmembrane</keyword>
<reference evidence="2" key="1">
    <citation type="journal article" date="2014" name="Front. Microbiol.">
        <title>High frequency of phylogenetically diverse reductive dehalogenase-homologous genes in deep subseafloor sedimentary metagenomes.</title>
        <authorList>
            <person name="Kawai M."/>
            <person name="Futagami T."/>
            <person name="Toyoda A."/>
            <person name="Takaki Y."/>
            <person name="Nishi S."/>
            <person name="Hori S."/>
            <person name="Arai W."/>
            <person name="Tsubouchi T."/>
            <person name="Morono Y."/>
            <person name="Uchiyama I."/>
            <person name="Ito T."/>
            <person name="Fujiyama A."/>
            <person name="Inagaki F."/>
            <person name="Takami H."/>
        </authorList>
    </citation>
    <scope>NUCLEOTIDE SEQUENCE</scope>
    <source>
        <strain evidence="2">Expedition CK06-06</strain>
    </source>
</reference>
<organism evidence="2">
    <name type="scientific">marine sediment metagenome</name>
    <dbReference type="NCBI Taxonomy" id="412755"/>
    <lineage>
        <taxon>unclassified sequences</taxon>
        <taxon>metagenomes</taxon>
        <taxon>ecological metagenomes</taxon>
    </lineage>
</organism>
<name>X1G749_9ZZZZ</name>
<sequence>MVSISIIFPFSFLHLTFIFASFTISFATLYIVKDQEGNNVCITNQEKDISKYKLLGYEIYILG</sequence>
<evidence type="ECO:0000313" key="2">
    <source>
        <dbReference type="EMBL" id="GAH28843.1"/>
    </source>
</evidence>
<evidence type="ECO:0000256" key="1">
    <source>
        <dbReference type="SAM" id="Phobius"/>
    </source>
</evidence>
<gene>
    <name evidence="2" type="ORF">S03H2_00833</name>
</gene>
<keyword evidence="1" id="KW-1133">Transmembrane helix</keyword>
<dbReference type="EMBL" id="BARU01000204">
    <property type="protein sequence ID" value="GAH28843.1"/>
    <property type="molecule type" value="Genomic_DNA"/>
</dbReference>
<protein>
    <submittedName>
        <fullName evidence="2">Uncharacterized protein</fullName>
    </submittedName>
</protein>
<dbReference type="AlphaFoldDB" id="X1G749"/>
<keyword evidence="1" id="KW-0472">Membrane</keyword>
<comment type="caution">
    <text evidence="2">The sequence shown here is derived from an EMBL/GenBank/DDBJ whole genome shotgun (WGS) entry which is preliminary data.</text>
</comment>
<proteinExistence type="predicted"/>